<proteinExistence type="predicted"/>
<keyword evidence="9" id="KW-1185">Reference proteome</keyword>
<dbReference type="Proteomes" id="UP000599074">
    <property type="component" value="Unassembled WGS sequence"/>
</dbReference>
<evidence type="ECO:0000256" key="1">
    <source>
        <dbReference type="ARBA" id="ARBA00004651"/>
    </source>
</evidence>
<comment type="caution">
    <text evidence="8">The sequence shown here is derived from an EMBL/GenBank/DDBJ whole genome shotgun (WGS) entry which is preliminary data.</text>
</comment>
<evidence type="ECO:0000313" key="9">
    <source>
        <dbReference type="Proteomes" id="UP000599074"/>
    </source>
</evidence>
<evidence type="ECO:0000256" key="2">
    <source>
        <dbReference type="ARBA" id="ARBA00022475"/>
    </source>
</evidence>
<reference evidence="8" key="1">
    <citation type="submission" date="2021-01" db="EMBL/GenBank/DDBJ databases">
        <title>Whole genome shotgun sequence of Planosporangium mesophilum NBRC 109066.</title>
        <authorList>
            <person name="Komaki H."/>
            <person name="Tamura T."/>
        </authorList>
    </citation>
    <scope>NUCLEOTIDE SEQUENCE</scope>
    <source>
        <strain evidence="8">NBRC 109066</strain>
    </source>
</reference>
<evidence type="ECO:0000256" key="3">
    <source>
        <dbReference type="ARBA" id="ARBA00022692"/>
    </source>
</evidence>
<keyword evidence="5 7" id="KW-0472">Membrane</keyword>
<keyword evidence="3 7" id="KW-0812">Transmembrane</keyword>
<evidence type="ECO:0000256" key="6">
    <source>
        <dbReference type="SAM" id="MobiDB-lite"/>
    </source>
</evidence>
<evidence type="ECO:0000256" key="5">
    <source>
        <dbReference type="ARBA" id="ARBA00023136"/>
    </source>
</evidence>
<keyword evidence="4 7" id="KW-1133">Transmembrane helix</keyword>
<dbReference type="AlphaFoldDB" id="A0A8J3X3F1"/>
<dbReference type="InterPro" id="IPR010343">
    <property type="entry name" value="ArAE_1"/>
</dbReference>
<feature type="transmembrane region" description="Helical" evidence="7">
    <location>
        <begin position="46"/>
        <end position="79"/>
    </location>
</feature>
<feature type="region of interest" description="Disordered" evidence="6">
    <location>
        <begin position="365"/>
        <end position="388"/>
    </location>
</feature>
<evidence type="ECO:0000256" key="4">
    <source>
        <dbReference type="ARBA" id="ARBA00022989"/>
    </source>
</evidence>
<comment type="subcellular location">
    <subcellularLocation>
        <location evidence="1">Cell membrane</location>
        <topology evidence="1">Multi-pass membrane protein</topology>
    </subcellularLocation>
</comment>
<gene>
    <name evidence="8" type="ORF">Pme01_50110</name>
</gene>
<evidence type="ECO:0000313" key="8">
    <source>
        <dbReference type="EMBL" id="GII25414.1"/>
    </source>
</evidence>
<dbReference type="GO" id="GO:0005886">
    <property type="term" value="C:plasma membrane"/>
    <property type="evidence" value="ECO:0007669"/>
    <property type="project" value="UniProtKB-SubCell"/>
</dbReference>
<sequence length="388" mass="41370">MATVVAFVVAHVLLGEPRPLLAALTALLVVQFTLYQTVRHSWQRIGSVVAGVLLAGLLSSVFGLTWWSLGVTVLAALIVGQGLRLGDHALEVPISAMLVLAVGSHTSAGLGRVYETLIGAAVGVCISLLAPPVYVQPAADAIGDLAEQIGRLLKTVAADVEQGWSHERALDSLRRARGLEDTVDGARRALAEAEDSLRLNPRRRVAHVPRTLRSRLTALEYSTIHVRVSCRCMTDRVEGVPAAELPGAEVRQPLADLLDASGDAVKAFGELVGSDVAGPAGDDSRLRRAVRRARELRDAASSAMLVDAQREPEIWRVHGAVVGHLDRLLDEIDPDAEVVAHGLNRHTPATSAVTLFPRLSSASLRRRRPGTARAVPRRAVSGRAPAAR</sequence>
<keyword evidence="2" id="KW-1003">Cell membrane</keyword>
<evidence type="ECO:0000256" key="7">
    <source>
        <dbReference type="SAM" id="Phobius"/>
    </source>
</evidence>
<dbReference type="EMBL" id="BOON01000051">
    <property type="protein sequence ID" value="GII25414.1"/>
    <property type="molecule type" value="Genomic_DNA"/>
</dbReference>
<dbReference type="Pfam" id="PF06081">
    <property type="entry name" value="ArAE_1"/>
    <property type="match status" value="1"/>
</dbReference>
<accession>A0A8J3X3F1</accession>
<organism evidence="8 9">
    <name type="scientific">Planosporangium mesophilum</name>
    <dbReference type="NCBI Taxonomy" id="689768"/>
    <lineage>
        <taxon>Bacteria</taxon>
        <taxon>Bacillati</taxon>
        <taxon>Actinomycetota</taxon>
        <taxon>Actinomycetes</taxon>
        <taxon>Micromonosporales</taxon>
        <taxon>Micromonosporaceae</taxon>
        <taxon>Planosporangium</taxon>
    </lineage>
</organism>
<protein>
    <submittedName>
        <fullName evidence="8">FUSC family protein</fullName>
    </submittedName>
</protein>
<name>A0A8J3X3F1_9ACTN</name>